<sequence length="201" mass="21391">MVRSCTHSGRAPGVPPIVIARSPRVRQSERGRRRAPWLSSARAATSRRAADDRGDPPLPSARLTLPSDPGAVAVARRWAVDRCRQELGDDGPGWDAVPLDVLDEVLDVVELLTSEVVANAVVHGAPPVRLEVECGPDHVTVAVHDGSAEPPHLRARDLESTGGRGVALVDVMADEWGSRPAPEGTGKVTWFRCGFAAAQVT</sequence>
<dbReference type="CDD" id="cd16936">
    <property type="entry name" value="HATPase_RsbW-like"/>
    <property type="match status" value="1"/>
</dbReference>
<dbReference type="Pfam" id="PF13581">
    <property type="entry name" value="HATPase_c_2"/>
    <property type="match status" value="1"/>
</dbReference>
<reference evidence="4 5" key="1">
    <citation type="submission" date="2024-07" db="EMBL/GenBank/DDBJ databases">
        <authorList>
            <person name="Thanompreechachai J."/>
            <person name="Duangmal K."/>
        </authorList>
    </citation>
    <scope>NUCLEOTIDE SEQUENCE [LARGE SCALE GENOMIC DNA]</scope>
    <source>
        <strain evidence="4 5">KCTC 19886</strain>
    </source>
</reference>
<evidence type="ECO:0000313" key="5">
    <source>
        <dbReference type="Proteomes" id="UP001555826"/>
    </source>
</evidence>
<dbReference type="SUPFAM" id="SSF55874">
    <property type="entry name" value="ATPase domain of HSP90 chaperone/DNA topoisomerase II/histidine kinase"/>
    <property type="match status" value="1"/>
</dbReference>
<evidence type="ECO:0000313" key="4">
    <source>
        <dbReference type="EMBL" id="MEW9264781.1"/>
    </source>
</evidence>
<evidence type="ECO:0000256" key="1">
    <source>
        <dbReference type="ARBA" id="ARBA00022527"/>
    </source>
</evidence>
<dbReference type="Proteomes" id="UP001555826">
    <property type="component" value="Unassembled WGS sequence"/>
</dbReference>
<keyword evidence="4" id="KW-0547">Nucleotide-binding</keyword>
<dbReference type="PANTHER" id="PTHR35526:SF3">
    <property type="entry name" value="ANTI-SIGMA-F FACTOR RSBW"/>
    <property type="match status" value="1"/>
</dbReference>
<feature type="domain" description="Histidine kinase/HSP90-like ATPase" evidence="3">
    <location>
        <begin position="68"/>
        <end position="188"/>
    </location>
</feature>
<dbReference type="InterPro" id="IPR036890">
    <property type="entry name" value="HATPase_C_sf"/>
</dbReference>
<organism evidence="4 5">
    <name type="scientific">Kineococcus endophyticus</name>
    <dbReference type="NCBI Taxonomy" id="1181883"/>
    <lineage>
        <taxon>Bacteria</taxon>
        <taxon>Bacillati</taxon>
        <taxon>Actinomycetota</taxon>
        <taxon>Actinomycetes</taxon>
        <taxon>Kineosporiales</taxon>
        <taxon>Kineosporiaceae</taxon>
        <taxon>Kineococcus</taxon>
    </lineage>
</organism>
<gene>
    <name evidence="4" type="ORF">AB1207_08485</name>
</gene>
<comment type="caution">
    <text evidence="4">The sequence shown here is derived from an EMBL/GenBank/DDBJ whole genome shotgun (WGS) entry which is preliminary data.</text>
</comment>
<keyword evidence="1" id="KW-0723">Serine/threonine-protein kinase</keyword>
<keyword evidence="1" id="KW-0808">Transferase</keyword>
<feature type="region of interest" description="Disordered" evidence="2">
    <location>
        <begin position="1"/>
        <end position="63"/>
    </location>
</feature>
<dbReference type="Gene3D" id="3.30.565.10">
    <property type="entry name" value="Histidine kinase-like ATPase, C-terminal domain"/>
    <property type="match status" value="1"/>
</dbReference>
<dbReference type="GO" id="GO:0005524">
    <property type="term" value="F:ATP binding"/>
    <property type="evidence" value="ECO:0007669"/>
    <property type="project" value="UniProtKB-KW"/>
</dbReference>
<keyword evidence="4" id="KW-0067">ATP-binding</keyword>
<evidence type="ECO:0000259" key="3">
    <source>
        <dbReference type="Pfam" id="PF13581"/>
    </source>
</evidence>
<evidence type="ECO:0000256" key="2">
    <source>
        <dbReference type="SAM" id="MobiDB-lite"/>
    </source>
</evidence>
<name>A0ABV3P593_9ACTN</name>
<dbReference type="RefSeq" id="WP_367637842.1">
    <property type="nucleotide sequence ID" value="NZ_JBFNQN010000005.1"/>
</dbReference>
<keyword evidence="5" id="KW-1185">Reference proteome</keyword>
<dbReference type="InterPro" id="IPR003594">
    <property type="entry name" value="HATPase_dom"/>
</dbReference>
<dbReference type="EMBL" id="JBFNQN010000005">
    <property type="protein sequence ID" value="MEW9264781.1"/>
    <property type="molecule type" value="Genomic_DNA"/>
</dbReference>
<proteinExistence type="predicted"/>
<dbReference type="PANTHER" id="PTHR35526">
    <property type="entry name" value="ANTI-SIGMA-F FACTOR RSBW-RELATED"/>
    <property type="match status" value="1"/>
</dbReference>
<accession>A0ABV3P593</accession>
<protein>
    <submittedName>
        <fullName evidence="4">ATP-binding protein</fullName>
    </submittedName>
</protein>
<dbReference type="InterPro" id="IPR050267">
    <property type="entry name" value="Anti-sigma-factor_SerPK"/>
</dbReference>
<keyword evidence="1" id="KW-0418">Kinase</keyword>